<gene>
    <name evidence="1" type="primary">PMP3_1</name>
    <name evidence="1" type="ORF">LTR37_014440</name>
</gene>
<sequence length="116" mass="12921">MLGGLLLAILALFLPPLTVVLRRGVGADLLINILLTCLAWLPGVLHAWYIIVKTPNHRERHRVEKRVVETRPRSRSRSTTGKRSHDGYTPPPMAQHGGNGYYGQQTGYAPAPARKY</sequence>
<accession>A0ACC3MTN3</accession>
<name>A0ACC3MTN3_9PEZI</name>
<dbReference type="EMBL" id="JAUTXU010000151">
    <property type="protein sequence ID" value="KAK3703450.1"/>
    <property type="molecule type" value="Genomic_DNA"/>
</dbReference>
<dbReference type="Proteomes" id="UP001281147">
    <property type="component" value="Unassembled WGS sequence"/>
</dbReference>
<evidence type="ECO:0000313" key="2">
    <source>
        <dbReference type="Proteomes" id="UP001281147"/>
    </source>
</evidence>
<evidence type="ECO:0000313" key="1">
    <source>
        <dbReference type="EMBL" id="KAK3703450.1"/>
    </source>
</evidence>
<organism evidence="1 2">
    <name type="scientific">Vermiconidia calcicola</name>
    <dbReference type="NCBI Taxonomy" id="1690605"/>
    <lineage>
        <taxon>Eukaryota</taxon>
        <taxon>Fungi</taxon>
        <taxon>Dikarya</taxon>
        <taxon>Ascomycota</taxon>
        <taxon>Pezizomycotina</taxon>
        <taxon>Dothideomycetes</taxon>
        <taxon>Dothideomycetidae</taxon>
        <taxon>Mycosphaerellales</taxon>
        <taxon>Extremaceae</taxon>
        <taxon>Vermiconidia</taxon>
    </lineage>
</organism>
<protein>
    <submittedName>
        <fullName evidence="1">Plasma membrane proteolipid Pmp3</fullName>
    </submittedName>
</protein>
<comment type="caution">
    <text evidence="1">The sequence shown here is derived from an EMBL/GenBank/DDBJ whole genome shotgun (WGS) entry which is preliminary data.</text>
</comment>
<keyword evidence="2" id="KW-1185">Reference proteome</keyword>
<proteinExistence type="predicted"/>
<reference evidence="1" key="1">
    <citation type="submission" date="2023-07" db="EMBL/GenBank/DDBJ databases">
        <title>Black Yeasts Isolated from many extreme environments.</title>
        <authorList>
            <person name="Coleine C."/>
            <person name="Stajich J.E."/>
            <person name="Selbmann L."/>
        </authorList>
    </citation>
    <scope>NUCLEOTIDE SEQUENCE</scope>
    <source>
        <strain evidence="1">CCFEE 5714</strain>
    </source>
</reference>